<organism evidence="2 3">
    <name type="scientific">Actinomadura adrarensis</name>
    <dbReference type="NCBI Taxonomy" id="1819600"/>
    <lineage>
        <taxon>Bacteria</taxon>
        <taxon>Bacillati</taxon>
        <taxon>Actinomycetota</taxon>
        <taxon>Actinomycetes</taxon>
        <taxon>Streptosporangiales</taxon>
        <taxon>Thermomonosporaceae</taxon>
        <taxon>Actinomadura</taxon>
    </lineage>
</organism>
<gene>
    <name evidence="2" type="ORF">ACFQ07_02305</name>
</gene>
<dbReference type="InterPro" id="IPR001387">
    <property type="entry name" value="Cro/C1-type_HTH"/>
</dbReference>
<protein>
    <submittedName>
        <fullName evidence="2">Helix-turn-helix domain-containing protein</fullName>
    </submittedName>
</protein>
<feature type="domain" description="HTH cro/C1-type" evidence="1">
    <location>
        <begin position="19"/>
        <end position="73"/>
    </location>
</feature>
<proteinExistence type="predicted"/>
<evidence type="ECO:0000259" key="1">
    <source>
        <dbReference type="PROSITE" id="PS50943"/>
    </source>
</evidence>
<sequence>MSRTRHSPTLRRRRLSTELRKLRESSGLTQTTVTKRLEWSQGKLARMERGEWLRPDPHDIRLLLDLYEVADERQREQLITWAREGRQRGWWHPYKDMLSEAYSTYIGLESEAAAVLTFQALMIPGLLQTHDYARSIHSEWRTEATAEEIERRVEVRMARQEVLTQSDALRLWVVLDEAALHRQGGGTAVMREQMKRLLEAAELPKVTIQVIPYSAGPHPGATGPFSILKFPDLADPEAVYVENLAGELFIENPDEVQPFQIAFQRLVAVALSPQDTIAMIARLIRTS</sequence>
<evidence type="ECO:0000313" key="3">
    <source>
        <dbReference type="Proteomes" id="UP001597083"/>
    </source>
</evidence>
<dbReference type="PROSITE" id="PS50943">
    <property type="entry name" value="HTH_CROC1"/>
    <property type="match status" value="1"/>
</dbReference>
<dbReference type="EMBL" id="JBHTIR010000236">
    <property type="protein sequence ID" value="MFD0851040.1"/>
    <property type="molecule type" value="Genomic_DNA"/>
</dbReference>
<dbReference type="Pfam" id="PF19054">
    <property type="entry name" value="DUF5753"/>
    <property type="match status" value="1"/>
</dbReference>
<dbReference type="Gene3D" id="1.10.260.40">
    <property type="entry name" value="lambda repressor-like DNA-binding domains"/>
    <property type="match status" value="1"/>
</dbReference>
<evidence type="ECO:0000313" key="2">
    <source>
        <dbReference type="EMBL" id="MFD0851040.1"/>
    </source>
</evidence>
<accession>A0ABW3CAT1</accession>
<dbReference type="CDD" id="cd00093">
    <property type="entry name" value="HTH_XRE"/>
    <property type="match status" value="1"/>
</dbReference>
<comment type="caution">
    <text evidence="2">The sequence shown here is derived from an EMBL/GenBank/DDBJ whole genome shotgun (WGS) entry which is preliminary data.</text>
</comment>
<keyword evidence="3" id="KW-1185">Reference proteome</keyword>
<name>A0ABW3CAT1_9ACTN</name>
<dbReference type="SMART" id="SM00530">
    <property type="entry name" value="HTH_XRE"/>
    <property type="match status" value="1"/>
</dbReference>
<dbReference type="Proteomes" id="UP001597083">
    <property type="component" value="Unassembled WGS sequence"/>
</dbReference>
<dbReference type="Pfam" id="PF13560">
    <property type="entry name" value="HTH_31"/>
    <property type="match status" value="1"/>
</dbReference>
<dbReference type="InterPro" id="IPR043917">
    <property type="entry name" value="DUF5753"/>
</dbReference>
<dbReference type="InterPro" id="IPR010982">
    <property type="entry name" value="Lambda_DNA-bd_dom_sf"/>
</dbReference>
<reference evidence="3" key="1">
    <citation type="journal article" date="2019" name="Int. J. Syst. Evol. Microbiol.">
        <title>The Global Catalogue of Microorganisms (GCM) 10K type strain sequencing project: providing services to taxonomists for standard genome sequencing and annotation.</title>
        <authorList>
            <consortium name="The Broad Institute Genomics Platform"/>
            <consortium name="The Broad Institute Genome Sequencing Center for Infectious Disease"/>
            <person name="Wu L."/>
            <person name="Ma J."/>
        </authorList>
    </citation>
    <scope>NUCLEOTIDE SEQUENCE [LARGE SCALE GENOMIC DNA]</scope>
    <source>
        <strain evidence="3">JCM 31696</strain>
    </source>
</reference>
<dbReference type="SUPFAM" id="SSF47413">
    <property type="entry name" value="lambda repressor-like DNA-binding domains"/>
    <property type="match status" value="1"/>
</dbReference>